<sequence>MGTTTDPAKNQIQGQLIIMRMPDAIPLSTYLSTIEITDRDTINKRIQRGIWQLGIHIVNVDGAKERWVNIAEVIKWAMKNSSHAA</sequence>
<comment type="caution">
    <text evidence="1">The sequence shown here is derived from an EMBL/GenBank/DDBJ whole genome shotgun (WGS) entry which is preliminary data.</text>
</comment>
<dbReference type="Proteomes" id="UP000013526">
    <property type="component" value="Unassembled WGS sequence"/>
</dbReference>
<name>R1H4T3_9GAMM</name>
<reference evidence="1 2" key="1">
    <citation type="journal article" date="2013" name="Genome Announc.">
        <title>Draft Genome Sequence of Aeromonas molluscorum Strain 848TT, Isolated from Bivalve Molluscs.</title>
        <authorList>
            <person name="Spataro N."/>
            <person name="Farfan M."/>
            <person name="Albarral V."/>
            <person name="Sanglas A."/>
            <person name="Loren J.G."/>
            <person name="Fuste M.C."/>
            <person name="Bosch E."/>
        </authorList>
    </citation>
    <scope>NUCLEOTIDE SEQUENCE [LARGE SCALE GENOMIC DNA]</scope>
    <source>
        <strain evidence="1 2">848</strain>
    </source>
</reference>
<protein>
    <submittedName>
        <fullName evidence="1">Phage excisionase</fullName>
    </submittedName>
</protein>
<dbReference type="PATRIC" id="fig|1268236.3.peg.1672"/>
<gene>
    <name evidence="1" type="ORF">G113_08450</name>
</gene>
<dbReference type="EMBL" id="AQGQ01000041">
    <property type="protein sequence ID" value="EOD55536.1"/>
    <property type="molecule type" value="Genomic_DNA"/>
</dbReference>
<accession>R1H4T3</accession>
<dbReference type="AlphaFoldDB" id="R1H4T3"/>
<evidence type="ECO:0000313" key="2">
    <source>
        <dbReference type="Proteomes" id="UP000013526"/>
    </source>
</evidence>
<keyword evidence="2" id="KW-1185">Reference proteome</keyword>
<evidence type="ECO:0000313" key="1">
    <source>
        <dbReference type="EMBL" id="EOD55536.1"/>
    </source>
</evidence>
<organism evidence="1 2">
    <name type="scientific">Aeromonas molluscorum 848</name>
    <dbReference type="NCBI Taxonomy" id="1268236"/>
    <lineage>
        <taxon>Bacteria</taxon>
        <taxon>Pseudomonadati</taxon>
        <taxon>Pseudomonadota</taxon>
        <taxon>Gammaproteobacteria</taxon>
        <taxon>Aeromonadales</taxon>
        <taxon>Aeromonadaceae</taxon>
        <taxon>Aeromonas</taxon>
    </lineage>
</organism>
<proteinExistence type="predicted"/>